<keyword evidence="5" id="KW-1015">Disulfide bond</keyword>
<name>A0A8H4F5B1_MUCCL</name>
<evidence type="ECO:0000256" key="5">
    <source>
        <dbReference type="ARBA" id="ARBA00023157"/>
    </source>
</evidence>
<evidence type="ECO:0000256" key="1">
    <source>
        <dbReference type="ARBA" id="ARBA00001974"/>
    </source>
</evidence>
<gene>
    <name evidence="8" type="ORF">FB192DRAFT_1363196</name>
</gene>
<proteinExistence type="predicted"/>
<evidence type="ECO:0000313" key="8">
    <source>
        <dbReference type="EMBL" id="KAF1805504.1"/>
    </source>
</evidence>
<feature type="transmembrane region" description="Helical" evidence="6">
    <location>
        <begin position="6"/>
        <end position="24"/>
    </location>
</feature>
<keyword evidence="2 6" id="KW-0285">Flavoprotein</keyword>
<dbReference type="AlphaFoldDB" id="A0A8H4F5B1"/>
<dbReference type="FunFam" id="1.20.120.310:FF:000002">
    <property type="entry name" value="Sulfhydryl oxidase"/>
    <property type="match status" value="1"/>
</dbReference>
<dbReference type="InterPro" id="IPR017905">
    <property type="entry name" value="ERV/ALR_sulphydryl_oxidase"/>
</dbReference>
<comment type="catalytic activity">
    <reaction evidence="6">
        <text>2 R'C(R)SH + O2 = R'C(R)S-S(R)CR' + H2O2</text>
        <dbReference type="Rhea" id="RHEA:17357"/>
        <dbReference type="ChEBI" id="CHEBI:15379"/>
        <dbReference type="ChEBI" id="CHEBI:16240"/>
        <dbReference type="ChEBI" id="CHEBI:16520"/>
        <dbReference type="ChEBI" id="CHEBI:17412"/>
        <dbReference type="EC" id="1.8.3.2"/>
    </reaction>
</comment>
<evidence type="ECO:0000256" key="2">
    <source>
        <dbReference type="ARBA" id="ARBA00022630"/>
    </source>
</evidence>
<accession>A0A8H4F5B1</accession>
<dbReference type="PANTHER" id="PTHR12645:SF1">
    <property type="entry name" value="FAD-LINKED SULFHYDRYL OXIDASE ERV2"/>
    <property type="match status" value="1"/>
</dbReference>
<keyword evidence="6" id="KW-1133">Transmembrane helix</keyword>
<dbReference type="Pfam" id="PF04777">
    <property type="entry name" value="Evr1_Alr"/>
    <property type="match status" value="1"/>
</dbReference>
<dbReference type="PROSITE" id="PS51324">
    <property type="entry name" value="ERV_ALR"/>
    <property type="match status" value="1"/>
</dbReference>
<keyword evidence="6" id="KW-0812">Transmembrane</keyword>
<organism evidence="8 9">
    <name type="scientific">Mucor circinelloides f. lusitanicus</name>
    <name type="common">Mucor racemosus var. lusitanicus</name>
    <dbReference type="NCBI Taxonomy" id="29924"/>
    <lineage>
        <taxon>Eukaryota</taxon>
        <taxon>Fungi</taxon>
        <taxon>Fungi incertae sedis</taxon>
        <taxon>Mucoromycota</taxon>
        <taxon>Mucoromycotina</taxon>
        <taxon>Mucoromycetes</taxon>
        <taxon>Mucorales</taxon>
        <taxon>Mucorineae</taxon>
        <taxon>Mucoraceae</taxon>
        <taxon>Mucor</taxon>
    </lineage>
</organism>
<dbReference type="GO" id="GO:0016971">
    <property type="term" value="F:flavin-dependent sulfhydryl oxidase activity"/>
    <property type="evidence" value="ECO:0007669"/>
    <property type="project" value="InterPro"/>
</dbReference>
<dbReference type="EMBL" id="JAAECE010000002">
    <property type="protein sequence ID" value="KAF1805504.1"/>
    <property type="molecule type" value="Genomic_DNA"/>
</dbReference>
<dbReference type="InterPro" id="IPR039799">
    <property type="entry name" value="ALR/ERV"/>
</dbReference>
<dbReference type="InterPro" id="IPR036774">
    <property type="entry name" value="ERV/ALR_sulphydryl_oxid_sf"/>
</dbReference>
<dbReference type="EC" id="1.8.3.2" evidence="6"/>
<evidence type="ECO:0000256" key="3">
    <source>
        <dbReference type="ARBA" id="ARBA00022827"/>
    </source>
</evidence>
<dbReference type="Gene3D" id="1.20.120.310">
    <property type="entry name" value="ERV/ALR sulfhydryl oxidase domain"/>
    <property type="match status" value="1"/>
</dbReference>
<dbReference type="GO" id="GO:0005739">
    <property type="term" value="C:mitochondrion"/>
    <property type="evidence" value="ECO:0007669"/>
    <property type="project" value="TreeGrafter"/>
</dbReference>
<keyword evidence="6" id="KW-0472">Membrane</keyword>
<comment type="cofactor">
    <cofactor evidence="1 6">
        <name>FAD</name>
        <dbReference type="ChEBI" id="CHEBI:57692"/>
    </cofactor>
</comment>
<keyword evidence="3 6" id="KW-0274">FAD</keyword>
<evidence type="ECO:0000313" key="9">
    <source>
        <dbReference type="Proteomes" id="UP000469890"/>
    </source>
</evidence>
<evidence type="ECO:0000256" key="4">
    <source>
        <dbReference type="ARBA" id="ARBA00023002"/>
    </source>
</evidence>
<feature type="domain" description="ERV/ALR sulfhydryl oxidase" evidence="7">
    <location>
        <begin position="64"/>
        <end position="164"/>
    </location>
</feature>
<evidence type="ECO:0000256" key="6">
    <source>
        <dbReference type="RuleBase" id="RU371123"/>
    </source>
</evidence>
<dbReference type="PANTHER" id="PTHR12645">
    <property type="entry name" value="ALR/ERV"/>
    <property type="match status" value="1"/>
</dbReference>
<comment type="caution">
    <text evidence="8">The sequence shown here is derived from an EMBL/GenBank/DDBJ whole genome shotgun (WGS) entry which is preliminary data.</text>
</comment>
<protein>
    <recommendedName>
        <fullName evidence="6">Sulfhydryl oxidase</fullName>
        <ecNumber evidence="6">1.8.3.2</ecNumber>
    </recommendedName>
</protein>
<dbReference type="Proteomes" id="UP000469890">
    <property type="component" value="Unassembled WGS sequence"/>
</dbReference>
<keyword evidence="4 6" id="KW-0560">Oxidoreductase</keyword>
<reference evidence="8 9" key="1">
    <citation type="submission" date="2019-09" db="EMBL/GenBank/DDBJ databases">
        <authorList>
            <consortium name="DOE Joint Genome Institute"/>
            <person name="Mondo S.J."/>
            <person name="Navarro-Mendoza M.I."/>
            <person name="Perez-Arques C."/>
            <person name="Panchal S."/>
            <person name="Nicolas F.E."/>
            <person name="Ganguly P."/>
            <person name="Pangilinan J."/>
            <person name="Grigoriev I."/>
            <person name="Heitman J."/>
            <person name="Sanya K."/>
            <person name="Garre V."/>
        </authorList>
    </citation>
    <scope>NUCLEOTIDE SEQUENCE [LARGE SCALE GENOMIC DNA]</scope>
    <source>
        <strain evidence="8 9">MU402</strain>
    </source>
</reference>
<dbReference type="GO" id="GO:0050660">
    <property type="term" value="F:flavin adenine dinucleotide binding"/>
    <property type="evidence" value="ECO:0007669"/>
    <property type="project" value="TreeGrafter"/>
</dbReference>
<sequence length="180" mass="20574">MRRVYLISLIALLYLILTSLYFVFKPTQDAVISSSFADATSSEVIMTNSSQQDDKKVIMGFMGNKTEKAELGRATWRFLHTMMARFPENPTPHDRQSLHDFMMLFSRLYPCGECAVHFNKLLETYPPQTSSRLAASQWLCAMHNKVNERVHKPIYDCSDILSKYPCGCDDGEAEDITTNK</sequence>
<dbReference type="SUPFAM" id="SSF69000">
    <property type="entry name" value="FAD-dependent thiol oxidase"/>
    <property type="match status" value="1"/>
</dbReference>
<evidence type="ECO:0000259" key="7">
    <source>
        <dbReference type="PROSITE" id="PS51324"/>
    </source>
</evidence>